<feature type="compositionally biased region" description="Low complexity" evidence="2">
    <location>
        <begin position="15"/>
        <end position="24"/>
    </location>
</feature>
<reference evidence="3 4" key="1">
    <citation type="submission" date="2020-02" db="EMBL/GenBank/DDBJ databases">
        <authorList>
            <person name="Li X.-J."/>
            <person name="Han X.-M."/>
        </authorList>
    </citation>
    <scope>NUCLEOTIDE SEQUENCE [LARGE SCALE GENOMIC DNA]</scope>
    <source>
        <strain evidence="3 4">CCTCC AB 2017055</strain>
    </source>
</reference>
<dbReference type="EMBL" id="JAAGOA010000009">
    <property type="protein sequence ID" value="NEE01319.1"/>
    <property type="molecule type" value="Genomic_DNA"/>
</dbReference>
<dbReference type="AlphaFoldDB" id="A0A6L9S8B1"/>
<gene>
    <name evidence="3" type="ORF">G1H10_14180</name>
</gene>
<dbReference type="Pfam" id="PF03993">
    <property type="entry name" value="DUF349"/>
    <property type="match status" value="3"/>
</dbReference>
<feature type="coiled-coil region" evidence="1">
    <location>
        <begin position="358"/>
        <end position="415"/>
    </location>
</feature>
<evidence type="ECO:0000313" key="4">
    <source>
        <dbReference type="Proteomes" id="UP000475214"/>
    </source>
</evidence>
<proteinExistence type="predicted"/>
<comment type="caution">
    <text evidence="3">The sequence shown here is derived from an EMBL/GenBank/DDBJ whole genome shotgun (WGS) entry which is preliminary data.</text>
</comment>
<sequence length="447" mass="50426">MTQNPGSQEPEPLQAATADETAPESPAPEPAEESAPETVASNAWGRVDATGEVFVRTSQGERSVGSWQVGQPEQALAFFGRKFDDLAVQVDLLEQRLTSGAAPPDETAASVRKLREQIADAKAVGDLDALSRRLDAVEEHVSQRRAERKAARAKAQEEAQARKEEIAAAAEEIAEGNDWRGGADRLRALLDEWKTLARLNRATDDALWRRFSTARTHYTRRRKAHFAEQAERRENARVVKERILAEAEELATSTDWGPTSRRFRDLMSQWKAAGPAPRNVEDTLWKRFRAAQDTFFDARAAEQAQRSDEENANLQAKEALLTEAEALLPVQDWKAARAQLRDIQERWEAIGYVPRDARRSVEGRLRRVEEAIRDAEQAEWKHSNPEAYARAQDTVDQLQNLIADLERQVEKARASGNERKLREAQEALEARKAWLDQAIQARDEFAR</sequence>
<name>A0A6L9S8B1_9ACTN</name>
<dbReference type="InterPro" id="IPR007139">
    <property type="entry name" value="DUF349"/>
</dbReference>
<feature type="region of interest" description="Disordered" evidence="2">
    <location>
        <begin position="1"/>
        <end position="45"/>
    </location>
</feature>
<dbReference type="Proteomes" id="UP000475214">
    <property type="component" value="Unassembled WGS sequence"/>
</dbReference>
<organism evidence="3 4">
    <name type="scientific">Phytoactinopolyspora halotolerans</name>
    <dbReference type="NCBI Taxonomy" id="1981512"/>
    <lineage>
        <taxon>Bacteria</taxon>
        <taxon>Bacillati</taxon>
        <taxon>Actinomycetota</taxon>
        <taxon>Actinomycetes</taxon>
        <taxon>Jiangellales</taxon>
        <taxon>Jiangellaceae</taxon>
        <taxon>Phytoactinopolyspora</taxon>
    </lineage>
</organism>
<evidence type="ECO:0000313" key="3">
    <source>
        <dbReference type="EMBL" id="NEE01319.1"/>
    </source>
</evidence>
<keyword evidence="4" id="KW-1185">Reference proteome</keyword>
<keyword evidence="1" id="KW-0175">Coiled coil</keyword>
<accession>A0A6L9S8B1</accession>
<feature type="coiled-coil region" evidence="1">
    <location>
        <begin position="127"/>
        <end position="172"/>
    </location>
</feature>
<evidence type="ECO:0000256" key="2">
    <source>
        <dbReference type="SAM" id="MobiDB-lite"/>
    </source>
</evidence>
<evidence type="ECO:0000256" key="1">
    <source>
        <dbReference type="SAM" id="Coils"/>
    </source>
</evidence>
<protein>
    <submittedName>
        <fullName evidence="3">DUF349 domain-containing protein</fullName>
    </submittedName>
</protein>